<dbReference type="PANTHER" id="PTHR36220">
    <property type="entry name" value="UNNAMED PRODUCT"/>
    <property type="match status" value="1"/>
</dbReference>
<evidence type="ECO:0000313" key="4">
    <source>
        <dbReference type="EMBL" id="NIJ54477.1"/>
    </source>
</evidence>
<keyword evidence="5" id="KW-1185">Reference proteome</keyword>
<evidence type="ECO:0000256" key="1">
    <source>
        <dbReference type="ARBA" id="ARBA00022729"/>
    </source>
</evidence>
<feature type="chain" id="PRO_5045342433" description="Secretion system C-terminal sorting domain-containing protein" evidence="2">
    <location>
        <begin position="28"/>
        <end position="652"/>
    </location>
</feature>
<accession>A0ABX0UNN1</accession>
<feature type="signal peptide" evidence="2">
    <location>
        <begin position="1"/>
        <end position="27"/>
    </location>
</feature>
<organism evidence="4 5">
    <name type="scientific">Dyadobacter arcticus</name>
    <dbReference type="NCBI Taxonomy" id="1078754"/>
    <lineage>
        <taxon>Bacteria</taxon>
        <taxon>Pseudomonadati</taxon>
        <taxon>Bacteroidota</taxon>
        <taxon>Cytophagia</taxon>
        <taxon>Cytophagales</taxon>
        <taxon>Spirosomataceae</taxon>
        <taxon>Dyadobacter</taxon>
    </lineage>
</organism>
<reference evidence="4 5" key="1">
    <citation type="submission" date="2020-03" db="EMBL/GenBank/DDBJ databases">
        <title>Genomic Encyclopedia of Type Strains, Phase IV (KMG-IV): sequencing the most valuable type-strain genomes for metagenomic binning, comparative biology and taxonomic classification.</title>
        <authorList>
            <person name="Goeker M."/>
        </authorList>
    </citation>
    <scope>NUCLEOTIDE SEQUENCE [LARGE SCALE GENOMIC DNA]</scope>
    <source>
        <strain evidence="4 5">DSM 102865</strain>
    </source>
</reference>
<sequence>MQNLLRLLRPGFLTCALFFAHSITSKAQDWEQVTKLVARYANGNAASIDNMTYGNAVSVSGNYAVVGAVNDGVDESGGNPMQSAGSAFILYNDGGIWKPLKKLTAPVRSLYGRFGCSVAISGDYMIVGESDERLDGSPKGSAYIFRKDQGGAGNWGLVKRLHARTRSSFDSFGLMVDISNDFVVVTSRYDDLDSGDGSFLDGSGAAFIFQKNLGGVENWGLVKKITTNVRAQYDYFGYAAAIDGDQLIVSAQGGSEAVSGGSTLSFSGAAYVFRRDQGGNNNWGQVKKITPAVRTDNDNFGVGVDISGDHIIVGASGEDEDANEQNSMNDAGAAYIFAKDKGGAGNWGQAKKLISNTRGYNGTYGESVGIGKDIAVVGGRRENMDAKQENYMYESGATYIYERNTGSENNWGLSAKLFPSTRVPSENFGIWVALDGKTLFVSSLGVAREPGDLSTVSFPGAVFVFKQLNSLPVTLASFEVSKIENQALLQWTTSAETNTAYFEVQKSLNARDWNPIGIIDAARESNRPLHYTHWDYNIGVGSIYYRLKMIDRAEDHQDGTFTFSSIRSLLSKDREALVVFPNPAVNRIFIKTTDFNKSSSIKVLNNAGQMVYEAAIANGEGISTGNFSAGIYYIQLRNVDGSIATQKITVNK</sequence>
<protein>
    <recommendedName>
        <fullName evidence="3">Secretion system C-terminal sorting domain-containing protein</fullName>
    </recommendedName>
</protein>
<feature type="domain" description="Secretion system C-terminal sorting" evidence="3">
    <location>
        <begin position="579"/>
        <end position="650"/>
    </location>
</feature>
<dbReference type="InterPro" id="IPR028994">
    <property type="entry name" value="Integrin_alpha_N"/>
</dbReference>
<dbReference type="InterPro" id="IPR026444">
    <property type="entry name" value="Secre_tail"/>
</dbReference>
<keyword evidence="1 2" id="KW-0732">Signal</keyword>
<proteinExistence type="predicted"/>
<dbReference type="Gene3D" id="2.130.10.130">
    <property type="entry name" value="Integrin alpha, N-terminal"/>
    <property type="match status" value="2"/>
</dbReference>
<dbReference type="NCBIfam" id="TIGR04183">
    <property type="entry name" value="Por_Secre_tail"/>
    <property type="match status" value="1"/>
</dbReference>
<evidence type="ECO:0000259" key="3">
    <source>
        <dbReference type="Pfam" id="PF18962"/>
    </source>
</evidence>
<name>A0ABX0UNN1_9BACT</name>
<dbReference type="InterPro" id="IPR013517">
    <property type="entry name" value="FG-GAP"/>
</dbReference>
<dbReference type="RefSeq" id="WP_167272715.1">
    <property type="nucleotide sequence ID" value="NZ_JAASQJ010000003.1"/>
</dbReference>
<dbReference type="PANTHER" id="PTHR36220:SF1">
    <property type="entry name" value="GAMMA TUBULIN COMPLEX COMPONENT C-TERMINAL DOMAIN-CONTAINING PROTEIN"/>
    <property type="match status" value="1"/>
</dbReference>
<dbReference type="Proteomes" id="UP001179181">
    <property type="component" value="Unassembled WGS sequence"/>
</dbReference>
<dbReference type="Pfam" id="PF14312">
    <property type="entry name" value="FG-GAP_2"/>
    <property type="match status" value="5"/>
</dbReference>
<evidence type="ECO:0000256" key="2">
    <source>
        <dbReference type="SAM" id="SignalP"/>
    </source>
</evidence>
<comment type="caution">
    <text evidence="4">The sequence shown here is derived from an EMBL/GenBank/DDBJ whole genome shotgun (WGS) entry which is preliminary data.</text>
</comment>
<dbReference type="EMBL" id="JAASQJ010000003">
    <property type="protein sequence ID" value="NIJ54477.1"/>
    <property type="molecule type" value="Genomic_DNA"/>
</dbReference>
<dbReference type="Pfam" id="PF18962">
    <property type="entry name" value="Por_Secre_tail"/>
    <property type="match status" value="1"/>
</dbReference>
<gene>
    <name evidence="4" type="ORF">FHS68_003659</name>
</gene>
<evidence type="ECO:0000313" key="5">
    <source>
        <dbReference type="Proteomes" id="UP001179181"/>
    </source>
</evidence>